<evidence type="ECO:0000256" key="2">
    <source>
        <dbReference type="SAM" id="MobiDB-lite"/>
    </source>
</evidence>
<feature type="region of interest" description="Disordered" evidence="2">
    <location>
        <begin position="296"/>
        <end position="356"/>
    </location>
</feature>
<feature type="compositionally biased region" description="Polar residues" evidence="2">
    <location>
        <begin position="668"/>
        <end position="677"/>
    </location>
</feature>
<dbReference type="PANTHER" id="PTHR15729:SF12">
    <property type="entry name" value="RHO GTPASE-ACTIVATING PROTEIN 30"/>
    <property type="match status" value="1"/>
</dbReference>
<dbReference type="GO" id="GO:0007264">
    <property type="term" value="P:small GTPase-mediated signal transduction"/>
    <property type="evidence" value="ECO:0007669"/>
    <property type="project" value="TreeGrafter"/>
</dbReference>
<name>A0A9D3NCC4_9TELE</name>
<feature type="region of interest" description="Disordered" evidence="2">
    <location>
        <begin position="799"/>
        <end position="943"/>
    </location>
</feature>
<feature type="compositionally biased region" description="Acidic residues" evidence="2">
    <location>
        <begin position="977"/>
        <end position="993"/>
    </location>
</feature>
<feature type="region of interest" description="Disordered" evidence="2">
    <location>
        <begin position="1175"/>
        <end position="1311"/>
    </location>
</feature>
<organism evidence="4 5">
    <name type="scientific">Hemibagrus wyckioides</name>
    <dbReference type="NCBI Taxonomy" id="337641"/>
    <lineage>
        <taxon>Eukaryota</taxon>
        <taxon>Metazoa</taxon>
        <taxon>Chordata</taxon>
        <taxon>Craniata</taxon>
        <taxon>Vertebrata</taxon>
        <taxon>Euteleostomi</taxon>
        <taxon>Actinopterygii</taxon>
        <taxon>Neopterygii</taxon>
        <taxon>Teleostei</taxon>
        <taxon>Ostariophysi</taxon>
        <taxon>Siluriformes</taxon>
        <taxon>Bagridae</taxon>
        <taxon>Hemibagrus</taxon>
    </lineage>
</organism>
<evidence type="ECO:0000259" key="3">
    <source>
        <dbReference type="PROSITE" id="PS50238"/>
    </source>
</evidence>
<feature type="compositionally biased region" description="Polar residues" evidence="2">
    <location>
        <begin position="923"/>
        <end position="940"/>
    </location>
</feature>
<dbReference type="OrthoDB" id="79452at2759"/>
<feature type="compositionally biased region" description="Basic and acidic residues" evidence="2">
    <location>
        <begin position="1328"/>
        <end position="1344"/>
    </location>
</feature>
<feature type="compositionally biased region" description="Acidic residues" evidence="2">
    <location>
        <begin position="519"/>
        <end position="533"/>
    </location>
</feature>
<feature type="compositionally biased region" description="Acidic residues" evidence="2">
    <location>
        <begin position="1097"/>
        <end position="1112"/>
    </location>
</feature>
<feature type="region of interest" description="Disordered" evidence="2">
    <location>
        <begin position="748"/>
        <end position="772"/>
    </location>
</feature>
<keyword evidence="1" id="KW-0343">GTPase activation</keyword>
<feature type="compositionally biased region" description="Basic and acidic residues" evidence="2">
    <location>
        <begin position="1233"/>
        <end position="1273"/>
    </location>
</feature>
<reference evidence="4 5" key="1">
    <citation type="submission" date="2021-06" db="EMBL/GenBank/DDBJ databases">
        <title>Chromosome-level genome assembly of the red-tail catfish (Hemibagrus wyckioides).</title>
        <authorList>
            <person name="Shao F."/>
        </authorList>
    </citation>
    <scope>NUCLEOTIDE SEQUENCE [LARGE SCALE GENOMIC DNA]</scope>
    <source>
        <strain evidence="4">EC202008001</strain>
        <tissue evidence="4">Blood</tissue>
    </source>
</reference>
<dbReference type="PANTHER" id="PTHR15729">
    <property type="entry name" value="CDC42 GTPASE-ACTIVATING PROTEIN"/>
    <property type="match status" value="1"/>
</dbReference>
<dbReference type="FunFam" id="1.10.555.10:FF:000002">
    <property type="entry name" value="rho GTPase-activating protein 32 isoform X1"/>
    <property type="match status" value="1"/>
</dbReference>
<feature type="compositionally biased region" description="Basic and acidic residues" evidence="2">
    <location>
        <begin position="1113"/>
        <end position="1150"/>
    </location>
</feature>
<feature type="region of interest" description="Disordered" evidence="2">
    <location>
        <begin position="378"/>
        <end position="414"/>
    </location>
</feature>
<feature type="compositionally biased region" description="Basic and acidic residues" evidence="2">
    <location>
        <begin position="1021"/>
        <end position="1030"/>
    </location>
</feature>
<dbReference type="SUPFAM" id="SSF48350">
    <property type="entry name" value="GTPase activation domain, GAP"/>
    <property type="match status" value="1"/>
</dbReference>
<feature type="compositionally biased region" description="Polar residues" evidence="2">
    <location>
        <begin position="882"/>
        <end position="904"/>
    </location>
</feature>
<dbReference type="EMBL" id="JAHKSW010000020">
    <property type="protein sequence ID" value="KAG7319824.1"/>
    <property type="molecule type" value="Genomic_DNA"/>
</dbReference>
<dbReference type="GO" id="GO:0005096">
    <property type="term" value="F:GTPase activator activity"/>
    <property type="evidence" value="ECO:0007669"/>
    <property type="project" value="UniProtKB-KW"/>
</dbReference>
<feature type="compositionally biased region" description="Basic and acidic residues" evidence="2">
    <location>
        <begin position="1042"/>
        <end position="1056"/>
    </location>
</feature>
<feature type="compositionally biased region" description="Polar residues" evidence="2">
    <location>
        <begin position="1031"/>
        <end position="1040"/>
    </location>
</feature>
<dbReference type="CDD" id="cd04384">
    <property type="entry name" value="RhoGAP_CdGAP"/>
    <property type="match status" value="1"/>
</dbReference>
<evidence type="ECO:0000313" key="5">
    <source>
        <dbReference type="Proteomes" id="UP000824219"/>
    </source>
</evidence>
<dbReference type="Gene3D" id="1.10.555.10">
    <property type="entry name" value="Rho GTPase activation protein"/>
    <property type="match status" value="1"/>
</dbReference>
<comment type="caution">
    <text evidence="4">The sequence shown here is derived from an EMBL/GenBank/DDBJ whole genome shotgun (WGS) entry which is preliminary data.</text>
</comment>
<feature type="compositionally biased region" description="Basic and acidic residues" evidence="2">
    <location>
        <begin position="800"/>
        <end position="817"/>
    </location>
</feature>
<feature type="compositionally biased region" description="Basic and acidic residues" evidence="2">
    <location>
        <begin position="1211"/>
        <end position="1225"/>
    </location>
</feature>
<feature type="compositionally biased region" description="Basic and acidic residues" evidence="2">
    <location>
        <begin position="460"/>
        <end position="470"/>
    </location>
</feature>
<sequence length="1344" mass="150618">MKRGRRKGGSKDKVFGCDLVEHLAATSQEIPLVLRNCSMFIEEHGIVDGIYRLSGVSSNTQKLRSEFDSEGSPDLYKDVYLQDIHCVSSLCKAYFRELPNPLLTYQLYDHFAEAVAVQLEDERLVKIKEVLKELPQPHYRTLEYLMKHLVRMATFSNQTNMHARNLAIVWAPNLLRSKDIEASGFNGTAAFMEVRVQSIVVEFILTHVTQLFPELDLEPGPTSERRKSLPSPSILSSQEEHFFKALPFQFPGNMSPGDGPPPMRPYHAIIDGTDKRKGSLKGRKWKSIFNLGGRLHDPRKKKYAPKEKEKNTLRPAKSMDSLSSGPYMQEDSRHASPHISPLAMPPGTAEGGSTGGGGVGSGYAVTYRRTGGASVSMVSGGGGAQGTYRSLDPGAGANADKLQTPSQAMPSRAERRAGMHISGPFSVTVPLHITSGLALGVLQGGRAEEEELRQGQNEEEQQKKDKKDNEEEKETEPDEENVQTDKKTGSMNENDNKEKKMDDVSEENGETVVEREDREPEEAGPEEREESEDKGERDQYSSEEEVSNERQSTIDRPSVSEDLDGEGYMVMKGVLMQCSAKDGGQNESLNLSQEEENPDNELPLDFQDTFGFLDQMDMPTSNQINEFSVEPPAFYMEDDEEEYTLSPSQSHPIMETSQLDLPPHVSRPLSNKSQSLPYKSYPFQPAITFSSDEDCYSGPSDDSSDSDKGEYEDMFFKSLPSGCQFQQLTWAVPPIILLDSDSNIDSQKKNQSELLNQTHTVSKDIQDCPPASESADIEMIANNADDQCLIEADLSPLPLETEHLNVERKEDEDRSVENDGEDQCDSEKPGNVNELIQEENKKMESTDSKDETLTCSHTDSHSTDDENQEDTYFGPDPPSPTGEASNSGTVETSCSTDPVTNEEPASSEDQNESTDSYVAIAESETTVDVTSPELQSSQNKIETDKLSGEAEIILHNDVQEEADGNELEGIVLSEEREVGEEGEEERDEREIEENMILKEESMESEYTEGEKNDEGPTDQVDVDKTEKESDTVPQEEQTYLENKGEDVDVEKQKEGSDEGNENDQQLEEEDVEEEIETKEDCHLEGIAELKKGSVPEELSEEDDRFSEDDEEQQLEKEKDSKSEEKCEDPSTSEREKPLRPPRMRDRDRDGAGLGLGVGRTVIISKHKMYQVKAVPVVPPKPQHSKITAFRQQFQQRDAERQQTPIQPTNTERQHTDKELPKKESENEIGDVAQNHDCHNTEKDNGTETDREMESKEGQGKTPLKDTKSCHSLEGEVEQDREEQKQRRGTWDGGSLRKNGQNDLDNESKRTSCISMCFDEAVARATGKRYREKESIEKERIVDLQ</sequence>
<dbReference type="InterPro" id="IPR008936">
    <property type="entry name" value="Rho_GTPase_activation_prot"/>
</dbReference>
<protein>
    <recommendedName>
        <fullName evidence="3">Rho-GAP domain-containing protein</fullName>
    </recommendedName>
</protein>
<dbReference type="PROSITE" id="PS50238">
    <property type="entry name" value="RHOGAP"/>
    <property type="match status" value="1"/>
</dbReference>
<feature type="region of interest" description="Disordered" evidence="2">
    <location>
        <begin position="955"/>
        <end position="1155"/>
    </location>
</feature>
<dbReference type="Pfam" id="PF00620">
    <property type="entry name" value="RhoGAP"/>
    <property type="match status" value="1"/>
</dbReference>
<feature type="compositionally biased region" description="Acidic residues" evidence="2">
    <location>
        <begin position="471"/>
        <end position="482"/>
    </location>
</feature>
<accession>A0A9D3NCC4</accession>
<feature type="compositionally biased region" description="Basic and acidic residues" evidence="2">
    <location>
        <begin position="483"/>
        <end position="503"/>
    </location>
</feature>
<feature type="compositionally biased region" description="Basic and acidic residues" evidence="2">
    <location>
        <begin position="1078"/>
        <end position="1094"/>
    </location>
</feature>
<proteinExistence type="predicted"/>
<feature type="compositionally biased region" description="Acidic residues" evidence="2">
    <location>
        <begin position="1057"/>
        <end position="1077"/>
    </location>
</feature>
<evidence type="ECO:0000256" key="1">
    <source>
        <dbReference type="ARBA" id="ARBA00022468"/>
    </source>
</evidence>
<feature type="region of interest" description="Disordered" evidence="2">
    <location>
        <begin position="447"/>
        <end position="606"/>
    </location>
</feature>
<keyword evidence="5" id="KW-1185">Reference proteome</keyword>
<evidence type="ECO:0000313" key="4">
    <source>
        <dbReference type="EMBL" id="KAG7319824.1"/>
    </source>
</evidence>
<feature type="domain" description="Rho-GAP" evidence="3">
    <location>
        <begin position="17"/>
        <end position="212"/>
    </location>
</feature>
<dbReference type="InterPro" id="IPR000198">
    <property type="entry name" value="RhoGAP_dom"/>
</dbReference>
<feature type="compositionally biased region" description="Basic and acidic residues" evidence="2">
    <location>
        <begin position="838"/>
        <end position="864"/>
    </location>
</feature>
<dbReference type="SMART" id="SM00324">
    <property type="entry name" value="RhoGAP"/>
    <property type="match status" value="1"/>
</dbReference>
<dbReference type="InterPro" id="IPR051576">
    <property type="entry name" value="PX-Rho_GAP"/>
</dbReference>
<feature type="region of interest" description="Disordered" evidence="2">
    <location>
        <begin position="636"/>
        <end position="712"/>
    </location>
</feature>
<gene>
    <name evidence="4" type="ORF">KOW79_016967</name>
</gene>
<feature type="region of interest" description="Disordered" evidence="2">
    <location>
        <begin position="1324"/>
        <end position="1344"/>
    </location>
</feature>
<dbReference type="Proteomes" id="UP000824219">
    <property type="component" value="Linkage Group LG20"/>
</dbReference>
<feature type="compositionally biased region" description="Polar residues" evidence="2">
    <location>
        <begin position="645"/>
        <end position="659"/>
    </location>
</feature>